<dbReference type="GO" id="GO:0005886">
    <property type="term" value="C:plasma membrane"/>
    <property type="evidence" value="ECO:0007669"/>
    <property type="project" value="TreeGrafter"/>
</dbReference>
<feature type="transmembrane region" description="Helical" evidence="1">
    <location>
        <begin position="389"/>
        <end position="410"/>
    </location>
</feature>
<feature type="transmembrane region" description="Helical" evidence="1">
    <location>
        <begin position="879"/>
        <end position="899"/>
    </location>
</feature>
<dbReference type="SUPFAM" id="SSF82866">
    <property type="entry name" value="Multidrug efflux transporter AcrB transmembrane domain"/>
    <property type="match status" value="2"/>
</dbReference>
<feature type="transmembrane region" description="Helical" evidence="1">
    <location>
        <begin position="430"/>
        <end position="450"/>
    </location>
</feature>
<keyword evidence="1" id="KW-0472">Membrane</keyword>
<keyword evidence="3" id="KW-1185">Reference proteome</keyword>
<reference evidence="2 3" key="1">
    <citation type="submission" date="2020-01" db="EMBL/GenBank/DDBJ databases">
        <title>Whole genome and functional gene identification of agarase of Vibrio HN897.</title>
        <authorList>
            <person name="Liu Y."/>
            <person name="Zhao Z."/>
        </authorList>
    </citation>
    <scope>NUCLEOTIDE SEQUENCE [LARGE SCALE GENOMIC DNA]</scope>
    <source>
        <strain evidence="2 3">HN897</strain>
    </source>
</reference>
<evidence type="ECO:0000313" key="3">
    <source>
        <dbReference type="Proteomes" id="UP000464262"/>
    </source>
</evidence>
<dbReference type="Gene3D" id="3.30.70.1440">
    <property type="entry name" value="Multidrug efflux transporter AcrB pore domain"/>
    <property type="match status" value="1"/>
</dbReference>
<feature type="transmembrane region" description="Helical" evidence="1">
    <location>
        <begin position="980"/>
        <end position="1008"/>
    </location>
</feature>
<evidence type="ECO:0000256" key="1">
    <source>
        <dbReference type="SAM" id="Phobius"/>
    </source>
</evidence>
<name>A0A7Z2T6R4_9VIBR</name>
<dbReference type="EMBL" id="CP047476">
    <property type="protein sequence ID" value="QIA65182.1"/>
    <property type="molecule type" value="Genomic_DNA"/>
</dbReference>
<feature type="transmembrane region" description="Helical" evidence="1">
    <location>
        <begin position="853"/>
        <end position="872"/>
    </location>
</feature>
<dbReference type="PRINTS" id="PR00702">
    <property type="entry name" value="ACRIFLAVINRP"/>
</dbReference>
<proteinExistence type="predicted"/>
<feature type="transmembrane region" description="Helical" evidence="1">
    <location>
        <begin position="12"/>
        <end position="34"/>
    </location>
</feature>
<dbReference type="AlphaFoldDB" id="A0A7Z2T6R4"/>
<dbReference type="SUPFAM" id="SSF82714">
    <property type="entry name" value="Multidrug efflux transporter AcrB TolC docking domain, DN and DC subdomains"/>
    <property type="match status" value="2"/>
</dbReference>
<dbReference type="SUPFAM" id="SSF82693">
    <property type="entry name" value="Multidrug efflux transporter AcrB pore domain, PN1, PN2, PC1 and PC2 subdomains"/>
    <property type="match status" value="3"/>
</dbReference>
<dbReference type="RefSeq" id="WP_164650082.1">
    <property type="nucleotide sequence ID" value="NZ_CP047476.1"/>
</dbReference>
<sequence>MKLSDFAMYRPTSAVVLNILFIVFGLVGASMLAVREMPDVESSVVSVGTPYRGSASSIVESQITKPIEDQLSGIDGIDYIWSSSWDGWSGVNITFKPGYDMIQAVSDVRDAVGRARGRLPDDVDEPVVRKNSSEGDPFMWLNLTSTKHDRVELSDYAQRILIERLSLLPGVSSINTSGVIERVLYVEIDPIELAARELTTTDVTRALRAENLQLPAGYVRNESLNVVVRLERLYQKVDDFEQLQIVEKDGESVLLKDIAKVYVGAKKETTTFKANNVDSMGLGIVAMSQANPLTVSDAVQRELEQLQHFLPEGVQLEVDYDSTVFIREAIKEVYITLAITAVLVISVLYLFLGRLSTTIVPAITVPVSLISAFSVAYLCGYSINLVTLMALILAIGLVVDDAIVVVENIVRHRRNGLPAMVAAFRGTKELNFAVIATTLVLIMTFLPLIFLEGKLGNMFAEFAVILSAAVGFSSIAALTLGPVLSERLFRNELETPSKVCQWVDASVVRTQMGYRQTLEGVLKWKTFSLFVLALCSVGLYFSYGAQQRAFAPVEDRGAVNVYVGGIEATSYERMVRSMEQINHRLMPLADEDGPVASLNYSTPAFGTWADHQGFFIIRLKHWDDRDMNATQVVNLIKELTRDVTDVQVFPYQPGFGGGMGEPVQFVLQGEDYDVIYEIAKELEQLAEASGKMDGAKLDYNPTTPEMLLTVNREVARDLGVSVNDIASTLEVLLGGATETRFEEAGEEYDVYLKANEEHFNSAADLSKVYLRSNGGALISLDTLVSVNDVASARGLFHYQRKKSINLKANLVEGVTLGEALSYLEEAVQPMLPPGYTYDYAGESKDYYDNQREVWLIFVLALFVSYLVLAAQFESFVSPTIVMLTVPIGLLGGLAGILIAGESFNLYSQLGMLMLIGMATKNGILIVEFANQLRDQGQEVKQAIVNAAEQRLRPIVMTAMTTLLGSIPMLIATGAGSETRFAVGVVIFSGMLLTTVVTLYVIPSLYLLIGGHSRSPEARVSEVNEVLAQHAES</sequence>
<keyword evidence="1" id="KW-0812">Transmembrane</keyword>
<keyword evidence="1" id="KW-1133">Transmembrane helix</keyword>
<dbReference type="Gene3D" id="3.30.70.1320">
    <property type="entry name" value="Multidrug efflux transporter AcrB pore domain like"/>
    <property type="match status" value="1"/>
</dbReference>
<dbReference type="InterPro" id="IPR027463">
    <property type="entry name" value="AcrB_DN_DC_subdom"/>
</dbReference>
<gene>
    <name evidence="2" type="ORF">GT360_16645</name>
</gene>
<dbReference type="PANTHER" id="PTHR32063">
    <property type="match status" value="1"/>
</dbReference>
<dbReference type="Gene3D" id="3.30.70.1430">
    <property type="entry name" value="Multidrug efflux transporter AcrB pore domain"/>
    <property type="match status" value="2"/>
</dbReference>
<feature type="transmembrane region" description="Helical" evidence="1">
    <location>
        <begin position="333"/>
        <end position="352"/>
    </location>
</feature>
<evidence type="ECO:0000313" key="2">
    <source>
        <dbReference type="EMBL" id="QIA65182.1"/>
    </source>
</evidence>
<accession>A0A7Z2T6R4</accession>
<dbReference type="PANTHER" id="PTHR32063:SF29">
    <property type="entry name" value="HAE1 FAMILY EFFLUX PUMP PERMEASE COMPONENT"/>
    <property type="match status" value="1"/>
</dbReference>
<dbReference type="InterPro" id="IPR001036">
    <property type="entry name" value="Acrflvin-R"/>
</dbReference>
<dbReference type="Gene3D" id="1.20.1640.10">
    <property type="entry name" value="Multidrug efflux transporter AcrB transmembrane domain"/>
    <property type="match status" value="2"/>
</dbReference>
<dbReference type="Gene3D" id="3.30.2090.10">
    <property type="entry name" value="Multidrug efflux transporter AcrB TolC docking domain, DN and DC subdomains"/>
    <property type="match status" value="2"/>
</dbReference>
<dbReference type="KEGG" id="vas:GT360_16645"/>
<dbReference type="Proteomes" id="UP000464262">
    <property type="component" value="Chromosome 2"/>
</dbReference>
<feature type="transmembrane region" description="Helical" evidence="1">
    <location>
        <begin position="359"/>
        <end position="383"/>
    </location>
</feature>
<feature type="transmembrane region" description="Helical" evidence="1">
    <location>
        <begin position="462"/>
        <end position="484"/>
    </location>
</feature>
<dbReference type="Pfam" id="PF00873">
    <property type="entry name" value="ACR_tran"/>
    <property type="match status" value="1"/>
</dbReference>
<organism evidence="2 3">
    <name type="scientific">Vibrio astriarenae</name>
    <dbReference type="NCBI Taxonomy" id="1481923"/>
    <lineage>
        <taxon>Bacteria</taxon>
        <taxon>Pseudomonadati</taxon>
        <taxon>Pseudomonadota</taxon>
        <taxon>Gammaproteobacteria</taxon>
        <taxon>Vibrionales</taxon>
        <taxon>Vibrionaceae</taxon>
        <taxon>Vibrio</taxon>
    </lineage>
</organism>
<dbReference type="GO" id="GO:0042910">
    <property type="term" value="F:xenobiotic transmembrane transporter activity"/>
    <property type="evidence" value="ECO:0007669"/>
    <property type="project" value="TreeGrafter"/>
</dbReference>
<protein>
    <submittedName>
        <fullName evidence="2">MMPL family transporter</fullName>
    </submittedName>
</protein>
<feature type="transmembrane region" description="Helical" evidence="1">
    <location>
        <begin position="951"/>
        <end position="974"/>
    </location>
</feature>